<accession>A0A2T7P200</accession>
<sequence>MAEDQSCKDISNLTADLPYRKSSIWKVEAASNLAAEAVLGRDNIMQCTWASARSTGCAGDLRMLDSILILLFVTAEELLRQWISEKVTHSKDGAEPDADVETDDPWRQQELGSKARREWNSMLNGNFEEFSGMGFASNGKRESSLEADPFANLYNMEEDEAVSTVIKTMLEKEVEEKDRYLRAKQEELQIRQQMNAIRKEMAEQHKAQMEEKLSGLRVQAENEQEVLAYQAQAELERQQALERQEMLKQCKENERKLTEIAQQELAMAKEAALRLKMLHRHFLAWHNIVIQRRMQLGKARALADWKLMLRVWNAWRSLVRSQHLTLETEQHQKNVAEENRKNLIATRHHHTITLHRHFNMWREWVIKQQDQRALQKMQQETRTKMLNLLKAVTEVGLGSAPPSHTPPRERNGTDSKKSRSGPSTHRSGSERNPTNEQQYEEVPQHDDLKIRRRFGTQPWMNKRYVVNNFEHRFMAQQKLLHTQQSEIREQRRLLQELMSGQQVQSLQTNLREQHERSGDDHVQDIEEDSPVKGSSSARSEKRMAGGDGASKQMTIVRQELSPDTSRTDRSATREFPPTHQDVISRGNTCRSEVSTFRSDHSSSAVSQNHANKYLQVLENMDKRAKERARMKAERDEKRRRAEEERLERLKQEEEDHKKKEEEEKRARALAYKEKKRQEKQKEQERQNELQRQIELNVRADEHYRKALMKFWVLVPLKKMVEMAQEKMKVAEHHHNLCMMRLTVKAWKTFTDEVTAEKKRLADELYGYIIVRHCFKSWKSYKYRAMFLERRADRFYSDLIVPKAFDAWRQFTNEEKEKGEQQMQKAAEFFPLHLQRKVFRAWRRFPKELQREAEREKLRAEMRRKVAVLLPDFQPLQSVNNSTDSFNFS</sequence>
<dbReference type="EMBL" id="PZQS01000007">
    <property type="protein sequence ID" value="PVD27446.1"/>
    <property type="molecule type" value="Genomic_DNA"/>
</dbReference>
<reference evidence="3 4" key="1">
    <citation type="submission" date="2018-04" db="EMBL/GenBank/DDBJ databases">
        <title>The genome of golden apple snail Pomacea canaliculata provides insight into stress tolerance and invasive adaptation.</title>
        <authorList>
            <person name="Liu C."/>
            <person name="Liu B."/>
            <person name="Ren Y."/>
            <person name="Zhang Y."/>
            <person name="Wang H."/>
            <person name="Li S."/>
            <person name="Jiang F."/>
            <person name="Yin L."/>
            <person name="Zhang G."/>
            <person name="Qian W."/>
            <person name="Fan W."/>
        </authorList>
    </citation>
    <scope>NUCLEOTIDE SEQUENCE [LARGE SCALE GENOMIC DNA]</scope>
    <source>
        <strain evidence="3">SZHN2017</strain>
        <tissue evidence="3">Muscle</tissue>
    </source>
</reference>
<feature type="region of interest" description="Disordered" evidence="2">
    <location>
        <begin position="504"/>
        <end position="665"/>
    </location>
</feature>
<evidence type="ECO:0000256" key="1">
    <source>
        <dbReference type="SAM" id="Coils"/>
    </source>
</evidence>
<dbReference type="PANTHER" id="PTHR22028">
    <property type="entry name" value="SFI1 SPINDLE BODY DOMAIN-CONTAINING PROTEIN-RELATED"/>
    <property type="match status" value="1"/>
</dbReference>
<name>A0A2T7P200_POMCA</name>
<feature type="compositionally biased region" description="Basic and acidic residues" evidence="2">
    <location>
        <begin position="511"/>
        <end position="524"/>
    </location>
</feature>
<dbReference type="PANTHER" id="PTHR22028:SF5">
    <property type="entry name" value="COILED-COIL DOMAIN-CONTAINING PROTEIN 191"/>
    <property type="match status" value="1"/>
</dbReference>
<feature type="compositionally biased region" description="Polar residues" evidence="2">
    <location>
        <begin position="585"/>
        <end position="610"/>
    </location>
</feature>
<keyword evidence="1" id="KW-0175">Coiled coil</keyword>
<evidence type="ECO:0008006" key="5">
    <source>
        <dbReference type="Google" id="ProtNLM"/>
    </source>
</evidence>
<organism evidence="3 4">
    <name type="scientific">Pomacea canaliculata</name>
    <name type="common">Golden apple snail</name>
    <dbReference type="NCBI Taxonomy" id="400727"/>
    <lineage>
        <taxon>Eukaryota</taxon>
        <taxon>Metazoa</taxon>
        <taxon>Spiralia</taxon>
        <taxon>Lophotrochozoa</taxon>
        <taxon>Mollusca</taxon>
        <taxon>Gastropoda</taxon>
        <taxon>Caenogastropoda</taxon>
        <taxon>Architaenioglossa</taxon>
        <taxon>Ampullarioidea</taxon>
        <taxon>Ampullariidae</taxon>
        <taxon>Pomacea</taxon>
    </lineage>
</organism>
<evidence type="ECO:0000313" key="3">
    <source>
        <dbReference type="EMBL" id="PVD27446.1"/>
    </source>
</evidence>
<feature type="coiled-coil region" evidence="1">
    <location>
        <begin position="167"/>
        <end position="263"/>
    </location>
</feature>
<comment type="caution">
    <text evidence="3">The sequence shown here is derived from an EMBL/GenBank/DDBJ whole genome shotgun (WGS) entry which is preliminary data.</text>
</comment>
<keyword evidence="4" id="KW-1185">Reference proteome</keyword>
<dbReference type="InterPro" id="IPR052270">
    <property type="entry name" value="CACF_protein"/>
</dbReference>
<feature type="region of interest" description="Disordered" evidence="2">
    <location>
        <begin position="396"/>
        <end position="449"/>
    </location>
</feature>
<dbReference type="OrthoDB" id="6154717at2759"/>
<protein>
    <recommendedName>
        <fullName evidence="5">Sfi1 spindle body domain-containing protein</fullName>
    </recommendedName>
</protein>
<gene>
    <name evidence="3" type="ORF">C0Q70_12605</name>
</gene>
<feature type="compositionally biased region" description="Basic and acidic residues" evidence="2">
    <location>
        <begin position="619"/>
        <end position="665"/>
    </location>
</feature>
<evidence type="ECO:0000256" key="2">
    <source>
        <dbReference type="SAM" id="MobiDB-lite"/>
    </source>
</evidence>
<dbReference type="AlphaFoldDB" id="A0A2T7P200"/>
<proteinExistence type="predicted"/>
<feature type="compositionally biased region" description="Polar residues" evidence="2">
    <location>
        <begin position="420"/>
        <end position="437"/>
    </location>
</feature>
<dbReference type="Proteomes" id="UP000245119">
    <property type="component" value="Linkage Group LG7"/>
</dbReference>
<evidence type="ECO:0000313" key="4">
    <source>
        <dbReference type="Proteomes" id="UP000245119"/>
    </source>
</evidence>
<feature type="compositionally biased region" description="Basic and acidic residues" evidence="2">
    <location>
        <begin position="406"/>
        <end position="417"/>
    </location>
</feature>